<feature type="transmembrane region" description="Helical" evidence="15">
    <location>
        <begin position="172"/>
        <end position="191"/>
    </location>
</feature>
<evidence type="ECO:0000256" key="3">
    <source>
        <dbReference type="ARBA" id="ARBA00012438"/>
    </source>
</evidence>
<dbReference type="EMBL" id="PGFS01000001">
    <property type="protein sequence ID" value="MDH4571809.1"/>
    <property type="molecule type" value="Genomic_DNA"/>
</dbReference>
<dbReference type="CDD" id="cd00075">
    <property type="entry name" value="HATPase"/>
    <property type="match status" value="1"/>
</dbReference>
<evidence type="ECO:0000256" key="11">
    <source>
        <dbReference type="ARBA" id="ARBA00022840"/>
    </source>
</evidence>
<keyword evidence="13" id="KW-0902">Two-component regulatory system</keyword>
<dbReference type="SUPFAM" id="SSF47384">
    <property type="entry name" value="Homodimeric domain of signal transducing histidine kinase"/>
    <property type="match status" value="1"/>
</dbReference>
<evidence type="ECO:0000256" key="2">
    <source>
        <dbReference type="ARBA" id="ARBA00004429"/>
    </source>
</evidence>
<accession>A0ABT6I2A1</accession>
<evidence type="ECO:0000256" key="10">
    <source>
        <dbReference type="ARBA" id="ARBA00022777"/>
    </source>
</evidence>
<reference evidence="18" key="1">
    <citation type="journal article" date="2015" name="Antonie Van Leeuwenhoek">
        <title>Comparative 16S rRNA signatures and multilocus sequence analysis for the genus Salinicola and description of Salinicola acroporae sp. nov., isolated from coral Acropora digitifera.</title>
        <authorList>
            <person name="Lepcha R.T."/>
            <person name="Poddar A."/>
            <person name="Schumann P."/>
            <person name="Das S.K."/>
        </authorList>
    </citation>
    <scope>NUCLEOTIDE SEQUENCE</scope>
    <source>
        <strain evidence="18">S4-41</strain>
    </source>
</reference>
<dbReference type="PANTHER" id="PTHR44936">
    <property type="entry name" value="SENSOR PROTEIN CREC"/>
    <property type="match status" value="1"/>
</dbReference>
<dbReference type="InterPro" id="IPR003661">
    <property type="entry name" value="HisK_dim/P_dom"/>
</dbReference>
<proteinExistence type="predicted"/>
<evidence type="ECO:0000256" key="5">
    <source>
        <dbReference type="ARBA" id="ARBA00022519"/>
    </source>
</evidence>
<keyword evidence="10 18" id="KW-0418">Kinase</keyword>
<sequence length="456" mass="51302">MTTRHRFIGSLNGWFIVNVIAAILIALIMNLTFLRFSGTWSNPPIQDIDQLVVVGSIAKTFNYLSPSQRQSIAEKVSGDGITIRWFSDRKKLPIPTTKKSDDNDSWPDVRRILGYPDSEILTIGPKNEGWESSPFPPDQRFYAIAIRLEDHSWMMFDTPSKLWGLSSASRTLITGFFVLISTVVISWFFGLRVARPLRSFANSVERFGVGARTQPLAIRGPLEIREALSAFNAMQVQIQRLLDGRIEMFSAISHDLRAPLTRLKLRSELVDDERQRDKIMADIDELQSMVQSCLSYFQLESRPEEMTRFELGELLHTVIDNFRDTGKEVRFRPGHRVVYDGQPLALTRALTNLIDNAVKYGGHAEVNLKVSARDVVITVQDQGPGVPPESLPRLFDPFYRVEPSRNPHTGGYGLGLAACRSIAHFHGGELTLANRQPHGLIATLRLPLQGASRPRA</sequence>
<feature type="transmembrane region" description="Helical" evidence="15">
    <location>
        <begin position="12"/>
        <end position="34"/>
    </location>
</feature>
<keyword evidence="8 15" id="KW-0812">Transmembrane</keyword>
<keyword evidence="14 15" id="KW-0472">Membrane</keyword>
<keyword evidence="4" id="KW-1003">Cell membrane</keyword>
<dbReference type="Pfam" id="PF00672">
    <property type="entry name" value="HAMP"/>
    <property type="match status" value="1"/>
</dbReference>
<evidence type="ECO:0000256" key="8">
    <source>
        <dbReference type="ARBA" id="ARBA00022692"/>
    </source>
</evidence>
<dbReference type="InterPro" id="IPR036097">
    <property type="entry name" value="HisK_dim/P_sf"/>
</dbReference>
<dbReference type="PANTHER" id="PTHR44936:SF5">
    <property type="entry name" value="SENSOR HISTIDINE KINASE ENVZ"/>
    <property type="match status" value="1"/>
</dbReference>
<dbReference type="RefSeq" id="WP_110715651.1">
    <property type="nucleotide sequence ID" value="NZ_PGFS01000001.1"/>
</dbReference>
<dbReference type="CDD" id="cd00082">
    <property type="entry name" value="HisKA"/>
    <property type="match status" value="1"/>
</dbReference>
<dbReference type="Proteomes" id="UP001162135">
    <property type="component" value="Unassembled WGS sequence"/>
</dbReference>
<evidence type="ECO:0000259" key="16">
    <source>
        <dbReference type="PROSITE" id="PS50109"/>
    </source>
</evidence>
<dbReference type="SUPFAM" id="SSF55874">
    <property type="entry name" value="ATPase domain of HSP90 chaperone/DNA topoisomerase II/histidine kinase"/>
    <property type="match status" value="1"/>
</dbReference>
<dbReference type="InterPro" id="IPR050980">
    <property type="entry name" value="2C_sensor_his_kinase"/>
</dbReference>
<dbReference type="SMART" id="SM00387">
    <property type="entry name" value="HATPase_c"/>
    <property type="match status" value="1"/>
</dbReference>
<dbReference type="CDD" id="cd06225">
    <property type="entry name" value="HAMP"/>
    <property type="match status" value="1"/>
</dbReference>
<evidence type="ECO:0000313" key="18">
    <source>
        <dbReference type="EMBL" id="MDH4571809.1"/>
    </source>
</evidence>
<evidence type="ECO:0000256" key="15">
    <source>
        <dbReference type="SAM" id="Phobius"/>
    </source>
</evidence>
<comment type="subcellular location">
    <subcellularLocation>
        <location evidence="2">Cell inner membrane</location>
        <topology evidence="2">Multi-pass membrane protein</topology>
    </subcellularLocation>
</comment>
<gene>
    <name evidence="18" type="ORF">CUR86_04565</name>
</gene>
<organism evidence="18 19">
    <name type="scientific">Salinicola acroporae</name>
    <dbReference type="NCBI Taxonomy" id="1541440"/>
    <lineage>
        <taxon>Bacteria</taxon>
        <taxon>Pseudomonadati</taxon>
        <taxon>Pseudomonadota</taxon>
        <taxon>Gammaproteobacteria</taxon>
        <taxon>Oceanospirillales</taxon>
        <taxon>Halomonadaceae</taxon>
        <taxon>Salinicola</taxon>
    </lineage>
</organism>
<keyword evidence="19" id="KW-1185">Reference proteome</keyword>
<dbReference type="InterPro" id="IPR003660">
    <property type="entry name" value="HAMP_dom"/>
</dbReference>
<evidence type="ECO:0000256" key="9">
    <source>
        <dbReference type="ARBA" id="ARBA00022741"/>
    </source>
</evidence>
<dbReference type="GO" id="GO:0016301">
    <property type="term" value="F:kinase activity"/>
    <property type="evidence" value="ECO:0007669"/>
    <property type="project" value="UniProtKB-KW"/>
</dbReference>
<dbReference type="PROSITE" id="PS50885">
    <property type="entry name" value="HAMP"/>
    <property type="match status" value="1"/>
</dbReference>
<evidence type="ECO:0000256" key="4">
    <source>
        <dbReference type="ARBA" id="ARBA00022475"/>
    </source>
</evidence>
<evidence type="ECO:0000256" key="6">
    <source>
        <dbReference type="ARBA" id="ARBA00022553"/>
    </source>
</evidence>
<evidence type="ECO:0000259" key="17">
    <source>
        <dbReference type="PROSITE" id="PS50885"/>
    </source>
</evidence>
<dbReference type="PROSITE" id="PS50109">
    <property type="entry name" value="HIS_KIN"/>
    <property type="match status" value="1"/>
</dbReference>
<evidence type="ECO:0000256" key="13">
    <source>
        <dbReference type="ARBA" id="ARBA00023012"/>
    </source>
</evidence>
<keyword evidence="7" id="KW-0808">Transferase</keyword>
<evidence type="ECO:0000256" key="12">
    <source>
        <dbReference type="ARBA" id="ARBA00022989"/>
    </source>
</evidence>
<dbReference type="Pfam" id="PF00512">
    <property type="entry name" value="HisKA"/>
    <property type="match status" value="1"/>
</dbReference>
<evidence type="ECO:0000256" key="7">
    <source>
        <dbReference type="ARBA" id="ARBA00022679"/>
    </source>
</evidence>
<dbReference type="Gene3D" id="1.10.287.130">
    <property type="match status" value="1"/>
</dbReference>
<feature type="domain" description="HAMP" evidence="17">
    <location>
        <begin position="191"/>
        <end position="243"/>
    </location>
</feature>
<keyword evidence="9" id="KW-0547">Nucleotide-binding</keyword>
<dbReference type="InterPro" id="IPR004358">
    <property type="entry name" value="Sig_transdc_His_kin-like_C"/>
</dbReference>
<keyword evidence="12 15" id="KW-1133">Transmembrane helix</keyword>
<feature type="domain" description="Histidine kinase" evidence="16">
    <location>
        <begin position="251"/>
        <end position="450"/>
    </location>
</feature>
<comment type="catalytic activity">
    <reaction evidence="1">
        <text>ATP + protein L-histidine = ADP + protein N-phospho-L-histidine.</text>
        <dbReference type="EC" id="2.7.13.3"/>
    </reaction>
</comment>
<dbReference type="EC" id="2.7.13.3" evidence="3"/>
<keyword evidence="6" id="KW-0597">Phosphoprotein</keyword>
<protein>
    <recommendedName>
        <fullName evidence="3">histidine kinase</fullName>
        <ecNumber evidence="3">2.7.13.3</ecNumber>
    </recommendedName>
</protein>
<dbReference type="SMART" id="SM00304">
    <property type="entry name" value="HAMP"/>
    <property type="match status" value="1"/>
</dbReference>
<evidence type="ECO:0000256" key="14">
    <source>
        <dbReference type="ARBA" id="ARBA00023136"/>
    </source>
</evidence>
<evidence type="ECO:0000313" key="19">
    <source>
        <dbReference type="Proteomes" id="UP001162135"/>
    </source>
</evidence>
<dbReference type="Pfam" id="PF02518">
    <property type="entry name" value="HATPase_c"/>
    <property type="match status" value="1"/>
</dbReference>
<comment type="caution">
    <text evidence="18">The sequence shown here is derived from an EMBL/GenBank/DDBJ whole genome shotgun (WGS) entry which is preliminary data.</text>
</comment>
<reference evidence="18" key="2">
    <citation type="submission" date="2017-11" db="EMBL/GenBank/DDBJ databases">
        <authorList>
            <person name="Das S.K."/>
        </authorList>
    </citation>
    <scope>NUCLEOTIDE SEQUENCE</scope>
    <source>
        <strain evidence="18">S4-41</strain>
    </source>
</reference>
<keyword evidence="11" id="KW-0067">ATP-binding</keyword>
<name>A0ABT6I2A1_9GAMM</name>
<dbReference type="SMART" id="SM00388">
    <property type="entry name" value="HisKA"/>
    <property type="match status" value="1"/>
</dbReference>
<evidence type="ECO:0000256" key="1">
    <source>
        <dbReference type="ARBA" id="ARBA00000085"/>
    </source>
</evidence>
<dbReference type="InterPro" id="IPR003594">
    <property type="entry name" value="HATPase_dom"/>
</dbReference>
<dbReference type="InterPro" id="IPR005467">
    <property type="entry name" value="His_kinase_dom"/>
</dbReference>
<dbReference type="Gene3D" id="3.30.565.10">
    <property type="entry name" value="Histidine kinase-like ATPase, C-terminal domain"/>
    <property type="match status" value="1"/>
</dbReference>
<dbReference type="InterPro" id="IPR036890">
    <property type="entry name" value="HATPase_C_sf"/>
</dbReference>
<dbReference type="PRINTS" id="PR00344">
    <property type="entry name" value="BCTRLSENSOR"/>
</dbReference>
<keyword evidence="5" id="KW-0997">Cell inner membrane</keyword>